<proteinExistence type="predicted"/>
<evidence type="ECO:0000313" key="2">
    <source>
        <dbReference type="EMBL" id="NMP24117.1"/>
    </source>
</evidence>
<comment type="caution">
    <text evidence="2">The sequence shown here is derived from an EMBL/GenBank/DDBJ whole genome shotgun (WGS) entry which is preliminary data.</text>
</comment>
<name>A0A7Y0L6D6_9FIRM</name>
<organism evidence="2 3">
    <name type="scientific">Sulfobacillus harzensis</name>
    <dbReference type="NCBI Taxonomy" id="2729629"/>
    <lineage>
        <taxon>Bacteria</taxon>
        <taxon>Bacillati</taxon>
        <taxon>Bacillota</taxon>
        <taxon>Clostridia</taxon>
        <taxon>Eubacteriales</taxon>
        <taxon>Clostridiales Family XVII. Incertae Sedis</taxon>
        <taxon>Sulfobacillus</taxon>
    </lineage>
</organism>
<sequence>MTDTHKIEVVRALMVRAWDFVETLHAVAKIQHYNVGDQTGPNLHPPWRFLDPTALFAFPSRDTPWTVTATWRNPDAWRYRQQSPAGTQVEYSATGGQWLYAIDGVVKAQGSGMTRRGDRGTPTFDVGNPTRSPRDNRQLCWWINPQLWVESMELQLLWTGPIGHRDLYHLVAYPDPAALRANRGLWDMLQMEDETIYDGHVYQLWVDRRTGFFHRLTAEADNGRAWDVIVETLELNQPIADTR</sequence>
<reference evidence="2 3" key="1">
    <citation type="submission" date="2020-04" db="EMBL/GenBank/DDBJ databases">
        <authorList>
            <person name="Zhang R."/>
            <person name="Schippers A."/>
        </authorList>
    </citation>
    <scope>NUCLEOTIDE SEQUENCE [LARGE SCALE GENOMIC DNA]</scope>
    <source>
        <strain evidence="2 3">DSM 109850</strain>
    </source>
</reference>
<evidence type="ECO:0000256" key="1">
    <source>
        <dbReference type="SAM" id="MobiDB-lite"/>
    </source>
</evidence>
<dbReference type="Proteomes" id="UP000533476">
    <property type="component" value="Unassembled WGS sequence"/>
</dbReference>
<dbReference type="EMBL" id="JABBVZ010000085">
    <property type="protein sequence ID" value="NMP24117.1"/>
    <property type="molecule type" value="Genomic_DNA"/>
</dbReference>
<feature type="region of interest" description="Disordered" evidence="1">
    <location>
        <begin position="111"/>
        <end position="131"/>
    </location>
</feature>
<dbReference type="RefSeq" id="WP_169101959.1">
    <property type="nucleotide sequence ID" value="NZ_JABBVZ010000085.1"/>
</dbReference>
<keyword evidence="3" id="KW-1185">Reference proteome</keyword>
<evidence type="ECO:0000313" key="3">
    <source>
        <dbReference type="Proteomes" id="UP000533476"/>
    </source>
</evidence>
<protein>
    <submittedName>
        <fullName evidence="2">Uncharacterized protein</fullName>
    </submittedName>
</protein>
<gene>
    <name evidence="2" type="ORF">HIJ39_17435</name>
</gene>
<accession>A0A7Y0L6D6</accession>
<dbReference type="AlphaFoldDB" id="A0A7Y0L6D6"/>